<evidence type="ECO:0000313" key="1">
    <source>
        <dbReference type="EMBL" id="KAE8146505.1"/>
    </source>
</evidence>
<evidence type="ECO:0000313" key="2">
    <source>
        <dbReference type="Proteomes" id="UP000325780"/>
    </source>
</evidence>
<protein>
    <submittedName>
        <fullName evidence="1">Uncharacterized protein</fullName>
    </submittedName>
</protein>
<organism evidence="1 2">
    <name type="scientific">Aspergillus avenaceus</name>
    <dbReference type="NCBI Taxonomy" id="36643"/>
    <lineage>
        <taxon>Eukaryota</taxon>
        <taxon>Fungi</taxon>
        <taxon>Dikarya</taxon>
        <taxon>Ascomycota</taxon>
        <taxon>Pezizomycotina</taxon>
        <taxon>Eurotiomycetes</taxon>
        <taxon>Eurotiomycetidae</taxon>
        <taxon>Eurotiales</taxon>
        <taxon>Aspergillaceae</taxon>
        <taxon>Aspergillus</taxon>
        <taxon>Aspergillus subgen. Circumdati</taxon>
    </lineage>
</organism>
<dbReference type="Proteomes" id="UP000325780">
    <property type="component" value="Unassembled WGS sequence"/>
</dbReference>
<dbReference type="Pfam" id="PF12311">
    <property type="entry name" value="DUF3632"/>
    <property type="match status" value="1"/>
</dbReference>
<name>A0A5N6TJK7_ASPAV</name>
<gene>
    <name evidence="1" type="ORF">BDV25DRAFT_132877</name>
</gene>
<dbReference type="EMBL" id="ML742258">
    <property type="protein sequence ID" value="KAE8146505.1"/>
    <property type="molecule type" value="Genomic_DNA"/>
</dbReference>
<keyword evidence="2" id="KW-1185">Reference proteome</keyword>
<dbReference type="AlphaFoldDB" id="A0A5N6TJK7"/>
<accession>A0A5N6TJK7</accession>
<dbReference type="OrthoDB" id="3350591at2759"/>
<proteinExistence type="predicted"/>
<dbReference type="InterPro" id="IPR022085">
    <property type="entry name" value="OpdG"/>
</dbReference>
<sequence>MDEWNARYLEQWKADFRDEPDSEKSFAFLKAVLRELKALETTANSSPQSIASSLTTIIIDQQDPEESLLEFQAVLFEAAISSPLDSRNLADVTRSLVQGLPSSLAEKLQYNIASNARERWNGPDSPSPKKDMNRCIQEWVALNTFVAHLTQVRAVPLEDYALRAFNRAFHSDSTLDKEADYHIPAAGAWIRILGKEIYVWSTFAPADGLQDVPFNQDKWNQWKRGFEAYSNCNHETRAQHK</sequence>
<reference evidence="1 2" key="1">
    <citation type="submission" date="2019-04" db="EMBL/GenBank/DDBJ databases">
        <title>Friends and foes A comparative genomics study of 23 Aspergillus species from section Flavi.</title>
        <authorList>
            <consortium name="DOE Joint Genome Institute"/>
            <person name="Kjaerbolling I."/>
            <person name="Vesth T."/>
            <person name="Frisvad J.C."/>
            <person name="Nybo J.L."/>
            <person name="Theobald S."/>
            <person name="Kildgaard S."/>
            <person name="Isbrandt T."/>
            <person name="Kuo A."/>
            <person name="Sato A."/>
            <person name="Lyhne E.K."/>
            <person name="Kogle M.E."/>
            <person name="Wiebenga A."/>
            <person name="Kun R.S."/>
            <person name="Lubbers R.J."/>
            <person name="Makela M.R."/>
            <person name="Barry K."/>
            <person name="Chovatia M."/>
            <person name="Clum A."/>
            <person name="Daum C."/>
            <person name="Haridas S."/>
            <person name="He G."/>
            <person name="LaButti K."/>
            <person name="Lipzen A."/>
            <person name="Mondo S."/>
            <person name="Riley R."/>
            <person name="Salamov A."/>
            <person name="Simmons B.A."/>
            <person name="Magnuson J.K."/>
            <person name="Henrissat B."/>
            <person name="Mortensen U.H."/>
            <person name="Larsen T.O."/>
            <person name="Devries R.P."/>
            <person name="Grigoriev I.V."/>
            <person name="Machida M."/>
            <person name="Baker S.E."/>
            <person name="Andersen M.R."/>
        </authorList>
    </citation>
    <scope>NUCLEOTIDE SEQUENCE [LARGE SCALE GENOMIC DNA]</scope>
    <source>
        <strain evidence="1 2">IBT 18842</strain>
    </source>
</reference>